<sequence>MVDSDRGRHRKYCKRSCRQRAYEQRTLTEGTAIPADALILSPDEVTALGDRMFALRCAAEDLATALDEGEDRDGLTALSTELVRLAKEAERLR</sequence>
<evidence type="ECO:0000313" key="2">
    <source>
        <dbReference type="Proteomes" id="UP001418444"/>
    </source>
</evidence>
<name>A0ABP7PL87_9ACTN</name>
<accession>A0ABP7PL87</accession>
<comment type="caution">
    <text evidence="1">The sequence shown here is derived from an EMBL/GenBank/DDBJ whole genome shotgun (WGS) entry which is preliminary data.</text>
</comment>
<dbReference type="RefSeq" id="WP_344785418.1">
    <property type="nucleotide sequence ID" value="NZ_BAAAZW010000009.1"/>
</dbReference>
<dbReference type="Proteomes" id="UP001418444">
    <property type="component" value="Unassembled WGS sequence"/>
</dbReference>
<keyword evidence="2" id="KW-1185">Reference proteome</keyword>
<proteinExistence type="predicted"/>
<gene>
    <name evidence="1" type="ORF">GCM10022231_29700</name>
</gene>
<organism evidence="1 2">
    <name type="scientific">Gordonia caeni</name>
    <dbReference type="NCBI Taxonomy" id="1007097"/>
    <lineage>
        <taxon>Bacteria</taxon>
        <taxon>Bacillati</taxon>
        <taxon>Actinomycetota</taxon>
        <taxon>Actinomycetes</taxon>
        <taxon>Mycobacteriales</taxon>
        <taxon>Gordoniaceae</taxon>
        <taxon>Gordonia</taxon>
    </lineage>
</organism>
<protein>
    <submittedName>
        <fullName evidence="1">Uncharacterized protein</fullName>
    </submittedName>
</protein>
<dbReference type="EMBL" id="BAAAZW010000009">
    <property type="protein sequence ID" value="GAA3966793.1"/>
    <property type="molecule type" value="Genomic_DNA"/>
</dbReference>
<evidence type="ECO:0000313" key="1">
    <source>
        <dbReference type="EMBL" id="GAA3966793.1"/>
    </source>
</evidence>
<reference evidence="2" key="1">
    <citation type="journal article" date="2019" name="Int. J. Syst. Evol. Microbiol.">
        <title>The Global Catalogue of Microorganisms (GCM) 10K type strain sequencing project: providing services to taxonomists for standard genome sequencing and annotation.</title>
        <authorList>
            <consortium name="The Broad Institute Genomics Platform"/>
            <consortium name="The Broad Institute Genome Sequencing Center for Infectious Disease"/>
            <person name="Wu L."/>
            <person name="Ma J."/>
        </authorList>
    </citation>
    <scope>NUCLEOTIDE SEQUENCE [LARGE SCALE GENOMIC DNA]</scope>
    <source>
        <strain evidence="2">JCM 16923</strain>
    </source>
</reference>